<evidence type="ECO:0008006" key="3">
    <source>
        <dbReference type="Google" id="ProtNLM"/>
    </source>
</evidence>
<organism evidence="1 2">
    <name type="scientific">Prosthecobacter algae</name>
    <dbReference type="NCBI Taxonomy" id="1144682"/>
    <lineage>
        <taxon>Bacteria</taxon>
        <taxon>Pseudomonadati</taxon>
        <taxon>Verrucomicrobiota</taxon>
        <taxon>Verrucomicrobiia</taxon>
        <taxon>Verrucomicrobiales</taxon>
        <taxon>Verrucomicrobiaceae</taxon>
        <taxon>Prosthecobacter</taxon>
    </lineage>
</organism>
<comment type="caution">
    <text evidence="1">The sequence shown here is derived from an EMBL/GenBank/DDBJ whole genome shotgun (WGS) entry which is preliminary data.</text>
</comment>
<proteinExistence type="predicted"/>
<protein>
    <recommendedName>
        <fullName evidence="3">Calx-beta domain-containing protein</fullName>
    </recommendedName>
</protein>
<reference evidence="2" key="1">
    <citation type="journal article" date="2019" name="Int. J. Syst. Evol. Microbiol.">
        <title>The Global Catalogue of Microorganisms (GCM) 10K type strain sequencing project: providing services to taxonomists for standard genome sequencing and annotation.</title>
        <authorList>
            <consortium name="The Broad Institute Genomics Platform"/>
            <consortium name="The Broad Institute Genome Sequencing Center for Infectious Disease"/>
            <person name="Wu L."/>
            <person name="Ma J."/>
        </authorList>
    </citation>
    <scope>NUCLEOTIDE SEQUENCE [LARGE SCALE GENOMIC DNA]</scope>
    <source>
        <strain evidence="2">JCM 18053</strain>
    </source>
</reference>
<dbReference type="EMBL" id="BAABIA010000003">
    <property type="protein sequence ID" value="GAA5137796.1"/>
    <property type="molecule type" value="Genomic_DNA"/>
</dbReference>
<gene>
    <name evidence="1" type="ORF">GCM10023213_15240</name>
</gene>
<keyword evidence="2" id="KW-1185">Reference proteome</keyword>
<name>A0ABP9P4K4_9BACT</name>
<dbReference type="Proteomes" id="UP001499852">
    <property type="component" value="Unassembled WGS sequence"/>
</dbReference>
<sequence length="595" mass="62715">MALLGTASAWAAPLPTTTFPETLAGSYQALLYSEDGDAGSPVGLVTLAVTTKGALTGKLTTVENKTYPLKAALSYSTTENPAPGAPVGSATAPTIQIVRGKTTPNLSVNLSIKDFEENDTVDIFVNEEATTLGSTENGFKLITFAKGALPYAAAGAYTMALTPADVPGPNDPSGSGYAAVTIDAKGLLKMTGKTADGTAFTASIPAGPDYRYVAFINPYKRVDSFLAGKIQLTEDEGNGYHMIAAESGYDFQWKKASLLPKTTDKSYRAGFGPLDLFVSIEKWTLPGKGETLAQVLGTENFQFDLDLFGADLDLVNKYLGMIPKKLTVDAKGNLVPVYGDAFAPTDLKEWAKIWTGKVDPKTGIYTGTLTLSDLVDLDGVENKVPIKFIKRKLAIAGILFNVDNPEIPRAFGFFTLPPIDPKTELIKAGGFEFGRTLEDLGLGAPDGGDIPPGTAGNYTSLLTQAVTFDFSGFPGAGGVGINVTGTMKGIPANNSTVKFFIAPDLSYIIFNGRKVPLMGNSLPVALLFSDATASNVKNNLTVTVYLNTTTGLVTGYSASYFQLLSARYSLYNRTVSAFVPGVAVCTNVGTPAKVP</sequence>
<evidence type="ECO:0000313" key="1">
    <source>
        <dbReference type="EMBL" id="GAA5137796.1"/>
    </source>
</evidence>
<accession>A0ABP9P4K4</accession>
<evidence type="ECO:0000313" key="2">
    <source>
        <dbReference type="Proteomes" id="UP001499852"/>
    </source>
</evidence>